<keyword evidence="4" id="KW-1185">Reference proteome</keyword>
<dbReference type="Pfam" id="PF12911">
    <property type="entry name" value="OppC_N"/>
    <property type="match status" value="1"/>
</dbReference>
<dbReference type="PANTHER" id="PTHR30325">
    <property type="entry name" value="MEMBRANE COMPONENT OF ABC TRANSPORTER"/>
    <property type="match status" value="1"/>
</dbReference>
<evidence type="ECO:0000313" key="3">
    <source>
        <dbReference type="EMBL" id="MCF5110715.1"/>
    </source>
</evidence>
<dbReference type="PANTHER" id="PTHR30325:SF0">
    <property type="entry name" value="INNER MEMBRANE ABC TRANSPORTER PERMEASE PROTEIN YEJE"/>
    <property type="match status" value="1"/>
</dbReference>
<evidence type="ECO:0000256" key="1">
    <source>
        <dbReference type="SAM" id="Phobius"/>
    </source>
</evidence>
<evidence type="ECO:0000259" key="2">
    <source>
        <dbReference type="Pfam" id="PF12911"/>
    </source>
</evidence>
<sequence length="90" mass="10874">MLNLSPVARRRFERFKQNRRGWWSLWLFIGLFILTLGGELIANDKPLVLSYQDQLYFPVFKRYTEQQFGGQLPFQADYRSDYVQQLIHKD</sequence>
<reference evidence="3 4" key="1">
    <citation type="submission" date="2019-11" db="EMBL/GenBank/DDBJ databases">
        <title>Epiphytic Pseudomonas syringae from cherry orchards.</title>
        <authorList>
            <person name="Hulin M.T."/>
        </authorList>
    </citation>
    <scope>NUCLEOTIDE SEQUENCE [LARGE SCALE GENOMIC DNA]</scope>
    <source>
        <strain evidence="3 4">PA-6-5B</strain>
    </source>
</reference>
<gene>
    <name evidence="3" type="ORF">GIW56_28345</name>
</gene>
<feature type="transmembrane region" description="Helical" evidence="1">
    <location>
        <begin position="21"/>
        <end position="42"/>
    </location>
</feature>
<name>A0ABS9FEF2_9PSED</name>
<dbReference type="EMBL" id="WKED01000097">
    <property type="protein sequence ID" value="MCF5110715.1"/>
    <property type="molecule type" value="Genomic_DNA"/>
</dbReference>
<protein>
    <submittedName>
        <fullName evidence="3">ABC transporter permease</fullName>
    </submittedName>
</protein>
<evidence type="ECO:0000313" key="4">
    <source>
        <dbReference type="Proteomes" id="UP000814003"/>
    </source>
</evidence>
<keyword evidence="1" id="KW-0472">Membrane</keyword>
<organism evidence="3 4">
    <name type="scientific">Pseudomonas gessardii</name>
    <dbReference type="NCBI Taxonomy" id="78544"/>
    <lineage>
        <taxon>Bacteria</taxon>
        <taxon>Pseudomonadati</taxon>
        <taxon>Pseudomonadota</taxon>
        <taxon>Gammaproteobacteria</taxon>
        <taxon>Pseudomonadales</taxon>
        <taxon>Pseudomonadaceae</taxon>
        <taxon>Pseudomonas</taxon>
    </lineage>
</organism>
<feature type="domain" description="Oligopeptide transport permease C-like N-terminal" evidence="2">
    <location>
        <begin position="12"/>
        <end position="46"/>
    </location>
</feature>
<feature type="non-terminal residue" evidence="3">
    <location>
        <position position="90"/>
    </location>
</feature>
<dbReference type="InterPro" id="IPR025966">
    <property type="entry name" value="OppC_N"/>
</dbReference>
<comment type="caution">
    <text evidence="3">The sequence shown here is derived from an EMBL/GenBank/DDBJ whole genome shotgun (WGS) entry which is preliminary data.</text>
</comment>
<keyword evidence="1" id="KW-0812">Transmembrane</keyword>
<accession>A0ABS9FEF2</accession>
<proteinExistence type="predicted"/>
<keyword evidence="1" id="KW-1133">Transmembrane helix</keyword>
<dbReference type="Proteomes" id="UP000814003">
    <property type="component" value="Unassembled WGS sequence"/>
</dbReference>